<dbReference type="InterPro" id="IPR051788">
    <property type="entry name" value="MFS_Transporter"/>
</dbReference>
<dbReference type="InterPro" id="IPR036259">
    <property type="entry name" value="MFS_trans_sf"/>
</dbReference>
<reference evidence="8" key="1">
    <citation type="submission" date="2023-11" db="EMBL/GenBank/DDBJ databases">
        <authorList>
            <person name="De Vega J J."/>
            <person name="De Vega J J."/>
        </authorList>
    </citation>
    <scope>NUCLEOTIDE SEQUENCE</scope>
</reference>
<name>A0AAD2K5D1_9AGAR</name>
<dbReference type="GO" id="GO:0012505">
    <property type="term" value="C:endomembrane system"/>
    <property type="evidence" value="ECO:0007669"/>
    <property type="project" value="UniProtKB-SubCell"/>
</dbReference>
<keyword evidence="4 7" id="KW-0812">Transmembrane</keyword>
<dbReference type="PANTHER" id="PTHR23514:SF3">
    <property type="entry name" value="BYPASS OF STOP CODON PROTEIN 6"/>
    <property type="match status" value="1"/>
</dbReference>
<evidence type="ECO:0000256" key="1">
    <source>
        <dbReference type="ARBA" id="ARBA00004127"/>
    </source>
</evidence>
<organism evidence="8 9">
    <name type="scientific">Mycena citricolor</name>
    <dbReference type="NCBI Taxonomy" id="2018698"/>
    <lineage>
        <taxon>Eukaryota</taxon>
        <taxon>Fungi</taxon>
        <taxon>Dikarya</taxon>
        <taxon>Basidiomycota</taxon>
        <taxon>Agaricomycotina</taxon>
        <taxon>Agaricomycetes</taxon>
        <taxon>Agaricomycetidae</taxon>
        <taxon>Agaricales</taxon>
        <taxon>Marasmiineae</taxon>
        <taxon>Mycenaceae</taxon>
        <taxon>Mycena</taxon>
    </lineage>
</organism>
<proteinExistence type="inferred from homology"/>
<evidence type="ECO:0000313" key="9">
    <source>
        <dbReference type="Proteomes" id="UP001295794"/>
    </source>
</evidence>
<feature type="transmembrane region" description="Helical" evidence="7">
    <location>
        <begin position="129"/>
        <end position="153"/>
    </location>
</feature>
<comment type="similarity">
    <text evidence="2">Belongs to the major facilitator superfamily.</text>
</comment>
<evidence type="ECO:0000313" key="8">
    <source>
        <dbReference type="EMBL" id="CAK5280135.1"/>
    </source>
</evidence>
<accession>A0AAD2K5D1</accession>
<dbReference type="PANTHER" id="PTHR23514">
    <property type="entry name" value="BYPASS OF STOP CODON PROTEIN 6"/>
    <property type="match status" value="1"/>
</dbReference>
<keyword evidence="3" id="KW-0813">Transport</keyword>
<evidence type="ECO:0000256" key="2">
    <source>
        <dbReference type="ARBA" id="ARBA00008335"/>
    </source>
</evidence>
<evidence type="ECO:0000256" key="6">
    <source>
        <dbReference type="ARBA" id="ARBA00023136"/>
    </source>
</evidence>
<dbReference type="GO" id="GO:0016020">
    <property type="term" value="C:membrane"/>
    <property type="evidence" value="ECO:0007669"/>
    <property type="project" value="TreeGrafter"/>
</dbReference>
<protein>
    <submittedName>
        <fullName evidence="8">Uncharacterized protein</fullName>
    </submittedName>
</protein>
<feature type="transmembrane region" description="Helical" evidence="7">
    <location>
        <begin position="266"/>
        <end position="292"/>
    </location>
</feature>
<feature type="transmembrane region" description="Helical" evidence="7">
    <location>
        <begin position="240"/>
        <end position="260"/>
    </location>
</feature>
<dbReference type="SUPFAM" id="SSF103473">
    <property type="entry name" value="MFS general substrate transporter"/>
    <property type="match status" value="1"/>
</dbReference>
<dbReference type="AlphaFoldDB" id="A0AAD2K5D1"/>
<evidence type="ECO:0000256" key="3">
    <source>
        <dbReference type="ARBA" id="ARBA00022448"/>
    </source>
</evidence>
<dbReference type="Gene3D" id="1.20.1250.20">
    <property type="entry name" value="MFS general substrate transporter like domains"/>
    <property type="match status" value="1"/>
</dbReference>
<feature type="transmembrane region" description="Helical" evidence="7">
    <location>
        <begin position="504"/>
        <end position="524"/>
    </location>
</feature>
<feature type="transmembrane region" description="Helical" evidence="7">
    <location>
        <begin position="544"/>
        <end position="564"/>
    </location>
</feature>
<dbReference type="EMBL" id="CAVNYO010000440">
    <property type="protein sequence ID" value="CAK5280135.1"/>
    <property type="molecule type" value="Genomic_DNA"/>
</dbReference>
<feature type="transmembrane region" description="Helical" evidence="7">
    <location>
        <begin position="173"/>
        <end position="194"/>
    </location>
</feature>
<evidence type="ECO:0000256" key="7">
    <source>
        <dbReference type="SAM" id="Phobius"/>
    </source>
</evidence>
<feature type="transmembrane region" description="Helical" evidence="7">
    <location>
        <begin position="571"/>
        <end position="590"/>
    </location>
</feature>
<keyword evidence="5 7" id="KW-1133">Transmembrane helix</keyword>
<comment type="subcellular location">
    <subcellularLocation>
        <location evidence="1">Endomembrane system</location>
        <topology evidence="1">Multi-pass membrane protein</topology>
    </subcellularLocation>
</comment>
<gene>
    <name evidence="8" type="ORF">MYCIT1_LOCUS30585</name>
</gene>
<comment type="caution">
    <text evidence="8">The sequence shown here is derived from an EMBL/GenBank/DDBJ whole genome shotgun (WGS) entry which is preliminary data.</text>
</comment>
<keyword evidence="6 7" id="KW-0472">Membrane</keyword>
<keyword evidence="9" id="KW-1185">Reference proteome</keyword>
<dbReference type="Proteomes" id="UP001295794">
    <property type="component" value="Unassembled WGS sequence"/>
</dbReference>
<evidence type="ECO:0000256" key="5">
    <source>
        <dbReference type="ARBA" id="ARBA00022989"/>
    </source>
</evidence>
<evidence type="ECO:0000256" key="4">
    <source>
        <dbReference type="ARBA" id="ARBA00022692"/>
    </source>
</evidence>
<sequence length="596" mass="64807">MSLQSTMVDICQSSSLRGRRRSSIRPQNLLPLLFTGPVPLQDESAIEDEQPRCEKADAASTLISPISTAHVSGHCSSFVTTRHHDSVPTTPSPATLVGTLSSTGDESYFGIKESSSADARVKWRLASALLLFFLNGWGDGVTGAALPCAGFLVTSMPFLRSRTDFVAEFHLSYMVSSLLFVATTCGFTTGILVVSRILQFLSRFYLAEQHLAVFPTAPFRIAISRASTRAVGSSLSQGRYIILILASLGSPIMFILMGSAKGFPTMFAAYVILSFNRALLTAPLCVFLRVLVDHCPPTTLQKHLSFFASQQTTGIRVWHLGIRRCRFSAGAASNHGVRPPLAAVLFLLHHLIRNVASLSRRYLSPNATGIRSGAAECTVSLGWTDVAEQHFPAERRQYAALKRLSKIPFQWAISLFVLLYSGSETTLQGLVDQFLLAERNANHKTVGYVSSGFWYVHTRWECQARGSSGVISRPESASQLASGLSKAASSSLAMQIVIWRVDSYTVNSVSTSLTGLILGAVYPACLELANDMIPGDLNMISMGILGASGSLGSAIFTFVTGVVTTRYSMRCWSYVTVTQGVLMVLAWFLFPTHLRR</sequence>